<evidence type="ECO:0000259" key="5">
    <source>
        <dbReference type="PROSITE" id="PS50305"/>
    </source>
</evidence>
<evidence type="ECO:0000256" key="2">
    <source>
        <dbReference type="ARBA" id="ARBA00022679"/>
    </source>
</evidence>
<dbReference type="InterPro" id="IPR003000">
    <property type="entry name" value="Sirtuin"/>
</dbReference>
<dbReference type="AlphaFoldDB" id="A0A1G9SXI2"/>
<feature type="binding site" evidence="4">
    <location>
        <position position="215"/>
    </location>
    <ligand>
        <name>Zn(2+)</name>
        <dbReference type="ChEBI" id="CHEBI:29105"/>
    </ligand>
</feature>
<sequence>MLPQPCATRADDLYLQACQFVLFHHQASVSLLQRRLRIGYGRAMALLAAMCGDILECDADGGNPRILPAALHGPDRLLPHKLAQAATCLSEAPSMVLAVGAGMGAVLGLPERTGDGEAAHPLAARHANGPDLACIASPEGLQQHPASAWGLYGQWLQACRATPPHAGLALLLGWARRLPQGCFVVTGNVDGHVQKAGFPAARVYECHGSLHRLQCSAHCEDRLWPTAWLRPQVDASTGQWLGDLPRCPHCDALMRPNIRLQDDWHWNAARSQRQHELLEVWLDSAPQPLVLEVGAGRDDTALRRLTQRLHRRGSRLIRIHPHDADIHNPDTIEFALGIREALQQIGQHLHGSQ</sequence>
<dbReference type="GO" id="GO:0070403">
    <property type="term" value="F:NAD+ binding"/>
    <property type="evidence" value="ECO:0007669"/>
    <property type="project" value="InterPro"/>
</dbReference>
<dbReference type="Proteomes" id="UP000198552">
    <property type="component" value="Unassembled WGS sequence"/>
</dbReference>
<feature type="domain" description="Deacetylase sirtuin-type" evidence="5">
    <location>
        <begin position="75"/>
        <end position="353"/>
    </location>
</feature>
<feature type="binding site" evidence="4">
    <location>
        <position position="219"/>
    </location>
    <ligand>
        <name>Zn(2+)</name>
        <dbReference type="ChEBI" id="CHEBI:29105"/>
    </ligand>
</feature>
<dbReference type="GO" id="GO:0046872">
    <property type="term" value="F:metal ion binding"/>
    <property type="evidence" value="ECO:0007669"/>
    <property type="project" value="UniProtKB-KW"/>
</dbReference>
<reference evidence="7" key="1">
    <citation type="submission" date="2016-10" db="EMBL/GenBank/DDBJ databases">
        <authorList>
            <person name="Varghese N."/>
            <person name="Submissions S."/>
        </authorList>
    </citation>
    <scope>NUCLEOTIDE SEQUENCE [LARGE SCALE GENOMIC DNA]</scope>
    <source>
        <strain evidence="7">EPL6</strain>
    </source>
</reference>
<dbReference type="GO" id="GO:0017136">
    <property type="term" value="F:histone deacetylase activity, NAD-dependent"/>
    <property type="evidence" value="ECO:0007669"/>
    <property type="project" value="TreeGrafter"/>
</dbReference>
<keyword evidence="2" id="KW-0808">Transferase</keyword>
<dbReference type="PROSITE" id="PS50305">
    <property type="entry name" value="SIRTUIN"/>
    <property type="match status" value="1"/>
</dbReference>
<dbReference type="SUPFAM" id="SSF52467">
    <property type="entry name" value="DHS-like NAD/FAD-binding domain"/>
    <property type="match status" value="1"/>
</dbReference>
<gene>
    <name evidence="6" type="ORF">SAMN05428957_105205</name>
</gene>
<dbReference type="RefSeq" id="WP_091569551.1">
    <property type="nucleotide sequence ID" value="NZ_FNHP01000005.1"/>
</dbReference>
<proteinExistence type="predicted"/>
<dbReference type="OrthoDB" id="9800582at2"/>
<dbReference type="EC" id="2.3.1.286" evidence="1"/>
<dbReference type="Pfam" id="PF09397">
    <property type="entry name" value="FtsK_gamma"/>
    <property type="match status" value="1"/>
</dbReference>
<keyword evidence="4" id="KW-0479">Metal-binding</keyword>
<dbReference type="InterPro" id="IPR026591">
    <property type="entry name" value="Sirtuin_cat_small_dom_sf"/>
</dbReference>
<evidence type="ECO:0000313" key="6">
    <source>
        <dbReference type="EMBL" id="SDM40139.1"/>
    </source>
</evidence>
<evidence type="ECO:0000256" key="3">
    <source>
        <dbReference type="ARBA" id="ARBA00023027"/>
    </source>
</evidence>
<dbReference type="InterPro" id="IPR036388">
    <property type="entry name" value="WH-like_DNA-bd_sf"/>
</dbReference>
<dbReference type="PANTHER" id="PTHR11085:SF4">
    <property type="entry name" value="NAD-DEPENDENT PROTEIN DEACYLASE"/>
    <property type="match status" value="1"/>
</dbReference>
<dbReference type="Gene3D" id="3.30.1600.10">
    <property type="entry name" value="SIR2/SIRT2 'Small Domain"/>
    <property type="match status" value="1"/>
</dbReference>
<dbReference type="PANTHER" id="PTHR11085">
    <property type="entry name" value="NAD-DEPENDENT PROTEIN DEACYLASE SIRTUIN-5, MITOCHONDRIAL-RELATED"/>
    <property type="match status" value="1"/>
</dbReference>
<feature type="active site" description="Proton acceptor" evidence="4">
    <location>
        <position position="207"/>
    </location>
</feature>
<protein>
    <recommendedName>
        <fullName evidence="1">protein acetyllysine N-acetyltransferase</fullName>
        <ecNumber evidence="1">2.3.1.286</ecNumber>
    </recommendedName>
</protein>
<dbReference type="InterPro" id="IPR036390">
    <property type="entry name" value="WH_DNA-bd_sf"/>
</dbReference>
<dbReference type="InterPro" id="IPR050134">
    <property type="entry name" value="NAD-dep_sirtuin_deacylases"/>
</dbReference>
<keyword evidence="3" id="KW-0520">NAD</keyword>
<organism evidence="6 7">
    <name type="scientific">Oryzisolibacter propanilivorax</name>
    <dbReference type="NCBI Taxonomy" id="1527607"/>
    <lineage>
        <taxon>Bacteria</taxon>
        <taxon>Pseudomonadati</taxon>
        <taxon>Pseudomonadota</taxon>
        <taxon>Betaproteobacteria</taxon>
        <taxon>Burkholderiales</taxon>
        <taxon>Comamonadaceae</taxon>
        <taxon>Oryzisolibacter</taxon>
    </lineage>
</organism>
<feature type="binding site" evidence="4">
    <location>
        <position position="247"/>
    </location>
    <ligand>
        <name>Zn(2+)</name>
        <dbReference type="ChEBI" id="CHEBI:29105"/>
    </ligand>
</feature>
<accession>A0A1G9SXI2</accession>
<dbReference type="Gene3D" id="1.10.10.10">
    <property type="entry name" value="Winged helix-like DNA-binding domain superfamily/Winged helix DNA-binding domain"/>
    <property type="match status" value="1"/>
</dbReference>
<keyword evidence="7" id="KW-1185">Reference proteome</keyword>
<dbReference type="SMART" id="SM00843">
    <property type="entry name" value="Ftsk_gamma"/>
    <property type="match status" value="1"/>
</dbReference>
<dbReference type="SUPFAM" id="SSF46785">
    <property type="entry name" value="Winged helix' DNA-binding domain"/>
    <property type="match status" value="1"/>
</dbReference>
<dbReference type="EMBL" id="FNHP01000005">
    <property type="protein sequence ID" value="SDM40139.1"/>
    <property type="molecule type" value="Genomic_DNA"/>
</dbReference>
<evidence type="ECO:0000256" key="4">
    <source>
        <dbReference type="PROSITE-ProRule" id="PRU00236"/>
    </source>
</evidence>
<dbReference type="InterPro" id="IPR018541">
    <property type="entry name" value="Ftsk_gamma"/>
</dbReference>
<feature type="binding site" evidence="4">
    <location>
        <position position="250"/>
    </location>
    <ligand>
        <name>Zn(2+)</name>
        <dbReference type="ChEBI" id="CHEBI:29105"/>
    </ligand>
</feature>
<dbReference type="InterPro" id="IPR026590">
    <property type="entry name" value="Ssirtuin_cat_dom"/>
</dbReference>
<dbReference type="Gene3D" id="3.40.50.1220">
    <property type="entry name" value="TPP-binding domain"/>
    <property type="match status" value="1"/>
</dbReference>
<name>A0A1G9SXI2_9BURK</name>
<evidence type="ECO:0000256" key="1">
    <source>
        <dbReference type="ARBA" id="ARBA00012928"/>
    </source>
</evidence>
<keyword evidence="4" id="KW-0862">Zinc</keyword>
<dbReference type="STRING" id="1527607.SAMN05428957_105205"/>
<evidence type="ECO:0000313" key="7">
    <source>
        <dbReference type="Proteomes" id="UP000198552"/>
    </source>
</evidence>
<dbReference type="InterPro" id="IPR029035">
    <property type="entry name" value="DHS-like_NAD/FAD-binding_dom"/>
</dbReference>
<dbReference type="Pfam" id="PF02146">
    <property type="entry name" value="SIR2"/>
    <property type="match status" value="1"/>
</dbReference>